<reference evidence="2 3" key="1">
    <citation type="submission" date="2018-08" db="EMBL/GenBank/DDBJ databases">
        <title>A genome reference for cultivated species of the human gut microbiota.</title>
        <authorList>
            <person name="Zou Y."/>
            <person name="Xue W."/>
            <person name="Luo G."/>
        </authorList>
    </citation>
    <scope>NUCLEOTIDE SEQUENCE [LARGE SCALE GENOMIC DNA]</scope>
    <source>
        <strain evidence="2 3">AF28-26</strain>
    </source>
</reference>
<comment type="caution">
    <text evidence="2">The sequence shown here is derived from an EMBL/GenBank/DDBJ whole genome shotgun (WGS) entry which is preliminary data.</text>
</comment>
<gene>
    <name evidence="2" type="ORF">DWY99_02200</name>
</gene>
<sequence length="218" mass="24614">MKSVRIWYRKEGAAKYMSHLDLVRVMGRVFHRAGIPLWYTEGFNPHPFMTFALPLSLGTVGLRETMDIKLEDEISREAILEKMNPCMPEGITVFDVTDPVMKPGAIAFGQYRIELFCGEITPEALLEAVKGQLEKKELIIEKRSKKGAKLFDLKPAVQKAELFLDESGVVLETILPAGSTLNVNPSLLVEAFCLYTKLPVEARITRENVLDQNLKSFR</sequence>
<organism evidence="2 3">
    <name type="scientific">[Clostridium] leptum</name>
    <dbReference type="NCBI Taxonomy" id="1535"/>
    <lineage>
        <taxon>Bacteria</taxon>
        <taxon>Bacillati</taxon>
        <taxon>Bacillota</taxon>
        <taxon>Clostridia</taxon>
        <taxon>Eubacteriales</taxon>
        <taxon>Oscillospiraceae</taxon>
        <taxon>Oscillospiraceae incertae sedis</taxon>
    </lineage>
</organism>
<evidence type="ECO:0000313" key="2">
    <source>
        <dbReference type="EMBL" id="RGQ43770.1"/>
    </source>
</evidence>
<dbReference type="NCBIfam" id="TIGR03936">
    <property type="entry name" value="sam_1_link_chp"/>
    <property type="match status" value="1"/>
</dbReference>
<name>A0A412B001_9FIRM</name>
<dbReference type="Proteomes" id="UP000284751">
    <property type="component" value="Unassembled WGS sequence"/>
</dbReference>
<dbReference type="Pfam" id="PF10105">
    <property type="entry name" value="DUF2344"/>
    <property type="match status" value="1"/>
</dbReference>
<dbReference type="EMBL" id="QRTC01000004">
    <property type="protein sequence ID" value="RGQ43770.1"/>
    <property type="molecule type" value="Genomic_DNA"/>
</dbReference>
<dbReference type="AlphaFoldDB" id="A0A412B001"/>
<evidence type="ECO:0000259" key="1">
    <source>
        <dbReference type="Pfam" id="PF10105"/>
    </source>
</evidence>
<evidence type="ECO:0000313" key="3">
    <source>
        <dbReference type="Proteomes" id="UP000284751"/>
    </source>
</evidence>
<protein>
    <submittedName>
        <fullName evidence="2">DUF2344 domain-containing protein</fullName>
    </submittedName>
</protein>
<feature type="domain" description="DUF2344" evidence="1">
    <location>
        <begin position="4"/>
        <end position="185"/>
    </location>
</feature>
<accession>A0A412B001</accession>
<proteinExistence type="predicted"/>
<dbReference type="InterPro" id="IPR018768">
    <property type="entry name" value="DUF2344"/>
</dbReference>